<evidence type="ECO:0000259" key="3">
    <source>
        <dbReference type="Pfam" id="PF00496"/>
    </source>
</evidence>
<evidence type="ECO:0000313" key="5">
    <source>
        <dbReference type="Proteomes" id="UP000321058"/>
    </source>
</evidence>
<dbReference type="GO" id="GO:0030288">
    <property type="term" value="C:outer membrane-bounded periplasmic space"/>
    <property type="evidence" value="ECO:0007669"/>
    <property type="project" value="UniProtKB-ARBA"/>
</dbReference>
<proteinExistence type="inferred from homology"/>
<dbReference type="AlphaFoldDB" id="A0A512NHL3"/>
<dbReference type="Gene3D" id="3.10.105.10">
    <property type="entry name" value="Dipeptide-binding Protein, Domain 3"/>
    <property type="match status" value="1"/>
</dbReference>
<comment type="similarity">
    <text evidence="2">Belongs to the bacterial solute-binding protein 5 family.</text>
</comment>
<dbReference type="Gene3D" id="3.40.190.10">
    <property type="entry name" value="Periplasmic binding protein-like II"/>
    <property type="match status" value="1"/>
</dbReference>
<dbReference type="RefSeq" id="WP_170303402.1">
    <property type="nucleotide sequence ID" value="NZ_BKAJ01000099.1"/>
</dbReference>
<gene>
    <name evidence="4" type="ORF">RSO01_55680</name>
</gene>
<accession>A0A512NHL3</accession>
<dbReference type="SUPFAM" id="SSF53850">
    <property type="entry name" value="Periplasmic binding protein-like II"/>
    <property type="match status" value="1"/>
</dbReference>
<dbReference type="Pfam" id="PF00496">
    <property type="entry name" value="SBP_bac_5"/>
    <property type="match status" value="1"/>
</dbReference>
<dbReference type="Proteomes" id="UP000321058">
    <property type="component" value="Unassembled WGS sequence"/>
</dbReference>
<dbReference type="InterPro" id="IPR006311">
    <property type="entry name" value="TAT_signal"/>
</dbReference>
<dbReference type="PIRSF" id="PIRSF002741">
    <property type="entry name" value="MppA"/>
    <property type="match status" value="1"/>
</dbReference>
<organism evidence="4 5">
    <name type="scientific">Reyranella soli</name>
    <dbReference type="NCBI Taxonomy" id="1230389"/>
    <lineage>
        <taxon>Bacteria</taxon>
        <taxon>Pseudomonadati</taxon>
        <taxon>Pseudomonadota</taxon>
        <taxon>Alphaproteobacteria</taxon>
        <taxon>Hyphomicrobiales</taxon>
        <taxon>Reyranellaceae</taxon>
        <taxon>Reyranella</taxon>
    </lineage>
</organism>
<comment type="caution">
    <text evidence="4">The sequence shown here is derived from an EMBL/GenBank/DDBJ whole genome shotgun (WGS) entry which is preliminary data.</text>
</comment>
<dbReference type="PANTHER" id="PTHR30290">
    <property type="entry name" value="PERIPLASMIC BINDING COMPONENT OF ABC TRANSPORTER"/>
    <property type="match status" value="1"/>
</dbReference>
<comment type="subcellular location">
    <subcellularLocation>
        <location evidence="1">Periplasm</location>
    </subcellularLocation>
</comment>
<dbReference type="PROSITE" id="PS51318">
    <property type="entry name" value="TAT"/>
    <property type="match status" value="1"/>
</dbReference>
<reference evidence="4 5" key="1">
    <citation type="submission" date="2019-07" db="EMBL/GenBank/DDBJ databases">
        <title>Whole genome shotgun sequence of Reyranella soli NBRC 108950.</title>
        <authorList>
            <person name="Hosoyama A."/>
            <person name="Uohara A."/>
            <person name="Ohji S."/>
            <person name="Ichikawa N."/>
        </authorList>
    </citation>
    <scope>NUCLEOTIDE SEQUENCE [LARGE SCALE GENOMIC DNA]</scope>
    <source>
        <strain evidence="4 5">NBRC 108950</strain>
    </source>
</reference>
<evidence type="ECO:0000256" key="1">
    <source>
        <dbReference type="ARBA" id="ARBA00004418"/>
    </source>
</evidence>
<dbReference type="GO" id="GO:1904680">
    <property type="term" value="F:peptide transmembrane transporter activity"/>
    <property type="evidence" value="ECO:0007669"/>
    <property type="project" value="TreeGrafter"/>
</dbReference>
<dbReference type="CDD" id="cd08512">
    <property type="entry name" value="PBP2_NikA_DppA_OppA_like_7"/>
    <property type="match status" value="1"/>
</dbReference>
<dbReference type="GO" id="GO:0015833">
    <property type="term" value="P:peptide transport"/>
    <property type="evidence" value="ECO:0007669"/>
    <property type="project" value="TreeGrafter"/>
</dbReference>
<feature type="domain" description="Solute-binding protein family 5" evidence="3">
    <location>
        <begin position="77"/>
        <end position="444"/>
    </location>
</feature>
<dbReference type="EMBL" id="BKAJ01000099">
    <property type="protein sequence ID" value="GEP58402.1"/>
    <property type="molecule type" value="Genomic_DNA"/>
</dbReference>
<evidence type="ECO:0000313" key="4">
    <source>
        <dbReference type="EMBL" id="GEP58402.1"/>
    </source>
</evidence>
<dbReference type="InterPro" id="IPR039424">
    <property type="entry name" value="SBP_5"/>
</dbReference>
<evidence type="ECO:0000256" key="2">
    <source>
        <dbReference type="ARBA" id="ARBA00005695"/>
    </source>
</evidence>
<dbReference type="PANTHER" id="PTHR30290:SF34">
    <property type="entry name" value="ABC TRANSPORTER, PERIPLASMIC OLIGO-PEPTIDE BINDING PROTEIN, PUTATIVE-RELATED"/>
    <property type="match status" value="1"/>
</dbReference>
<dbReference type="InterPro" id="IPR030678">
    <property type="entry name" value="Peptide/Ni-bd"/>
</dbReference>
<dbReference type="InterPro" id="IPR000914">
    <property type="entry name" value="SBP_5_dom"/>
</dbReference>
<keyword evidence="5" id="KW-1185">Reference proteome</keyword>
<dbReference type="GO" id="GO:0043190">
    <property type="term" value="C:ATP-binding cassette (ABC) transporter complex"/>
    <property type="evidence" value="ECO:0007669"/>
    <property type="project" value="InterPro"/>
</dbReference>
<dbReference type="Gene3D" id="3.90.76.10">
    <property type="entry name" value="Dipeptide-binding Protein, Domain 1"/>
    <property type="match status" value="1"/>
</dbReference>
<name>A0A512NHL3_9HYPH</name>
<protein>
    <submittedName>
        <fullName evidence="4">Peptide ABC transporter substrate-binding protein</fullName>
    </submittedName>
</protein>
<sequence>MTEISRRLLLAGAAAAPFAGWVRIADAAAPKDTAVFAKQIDDIITLDPGECYELSGIEMCTNIYDRLLRYEAEDLNKLVGGVAESWTVSPDGKTFTFKIRPNLKFQSGAPVTAEDVEFSLQRVVLMDKTSAFLLTQLGWSKTTVKDLVKGSGDTLTLKITADFAPSLVLNLMTSIVASVVEKKVALANETNGDLGNGWLKTHSASSGAFKLLAWKANESVSLEAYPGFRLGAPPLKRVVVRHVPEPASQRLLLEKADADYARDLTPDQIKPLASNPDIKVESFKAANTFYMGLNLGYEPLANPKVRQAMKMLVDYDGMVKSFLAGRFFVQQSFLPLGFFGAIEYVPFKLDVAKAKALLAEAGYKDGFAVKMAAPNVSPWTEISQSVQQTMGQAGIKVSIEPMELKAVISQYRGRGHQIAMLSWGPDYFDPHTNADSFVHNDDNSDTPKTKPIAWRNKWFIPDITKEMLAAAKELDAKKRAEQYAALQKKVTDEGPYIFMFQNNNQIARRTTATGFNPGITEDLNFYRTIRKS</sequence>